<name>A0A0G0H7R9_9BACT</name>
<dbReference type="InterPro" id="IPR022765">
    <property type="entry name" value="Dna2/Cas4_DUF83"/>
</dbReference>
<evidence type="ECO:0000313" key="3">
    <source>
        <dbReference type="Proteomes" id="UP000034471"/>
    </source>
</evidence>
<sequence>MDGVIQISKINDFIFCPHSIFLHGVYESFHENLYHEAAQKLGRSSHEKIDEGQYSSSKRYMQGTSVYISKYNLVGKIDIFDTKEKLLIERKHKLQRIYDGQRYQLYAQYLGLLEVGYKVKKLCIHSLSDNKRYPINIPGTEELEEFEKVIDAIRSYSVNTTYQTVTKAKCENCIYRQLCHKSLC</sequence>
<evidence type="ECO:0000313" key="2">
    <source>
        <dbReference type="EMBL" id="KKQ38177.1"/>
    </source>
</evidence>
<keyword evidence="2" id="KW-0378">Hydrolase</keyword>
<dbReference type="InterPro" id="IPR027616">
    <property type="entry name" value="Cas4_PREFRAN"/>
</dbReference>
<dbReference type="Gene3D" id="3.90.320.10">
    <property type="match status" value="1"/>
</dbReference>
<dbReference type="InterPro" id="IPR011604">
    <property type="entry name" value="PDDEXK-like_dom_sf"/>
</dbReference>
<dbReference type="Proteomes" id="UP000034471">
    <property type="component" value="Unassembled WGS sequence"/>
</dbReference>
<dbReference type="GO" id="GO:0004527">
    <property type="term" value="F:exonuclease activity"/>
    <property type="evidence" value="ECO:0007669"/>
    <property type="project" value="UniProtKB-KW"/>
</dbReference>
<feature type="domain" description="DUF83" evidence="1">
    <location>
        <begin position="7"/>
        <end position="180"/>
    </location>
</feature>
<dbReference type="STRING" id="1618481.US54_C0016G0018"/>
<gene>
    <name evidence="2" type="ORF">US54_C0016G0018</name>
</gene>
<comment type="caution">
    <text evidence="2">The sequence shown here is derived from an EMBL/GenBank/DDBJ whole genome shotgun (WGS) entry which is preliminary data.</text>
</comment>
<accession>A0A0G0H7R9</accession>
<protein>
    <submittedName>
        <fullName evidence="2">RecB family exonuclease</fullName>
    </submittedName>
</protein>
<proteinExistence type="predicted"/>
<reference evidence="2 3" key="1">
    <citation type="journal article" date="2015" name="Nature">
        <title>rRNA introns, odd ribosomes, and small enigmatic genomes across a large radiation of phyla.</title>
        <authorList>
            <person name="Brown C.T."/>
            <person name="Hug L.A."/>
            <person name="Thomas B.C."/>
            <person name="Sharon I."/>
            <person name="Castelle C.J."/>
            <person name="Singh A."/>
            <person name="Wilkins M.J."/>
            <person name="Williams K.H."/>
            <person name="Banfield J.F."/>
        </authorList>
    </citation>
    <scope>NUCLEOTIDE SEQUENCE [LARGE SCALE GENOMIC DNA]</scope>
</reference>
<evidence type="ECO:0000259" key="1">
    <source>
        <dbReference type="Pfam" id="PF01930"/>
    </source>
</evidence>
<dbReference type="NCBIfam" id="TIGR04328">
    <property type="entry name" value="cas4_PREFRAN"/>
    <property type="match status" value="1"/>
</dbReference>
<keyword evidence="2" id="KW-0269">Exonuclease</keyword>
<dbReference type="AlphaFoldDB" id="A0A0G0H7R9"/>
<organism evidence="2 3">
    <name type="scientific">Candidatus Roizmanbacteria bacterium GW2011_GWA2_37_7</name>
    <dbReference type="NCBI Taxonomy" id="1618481"/>
    <lineage>
        <taxon>Bacteria</taxon>
        <taxon>Candidatus Roizmaniibacteriota</taxon>
    </lineage>
</organism>
<dbReference type="EMBL" id="LBTJ01000016">
    <property type="protein sequence ID" value="KKQ38177.1"/>
    <property type="molecule type" value="Genomic_DNA"/>
</dbReference>
<keyword evidence="2" id="KW-0540">Nuclease</keyword>
<dbReference type="Pfam" id="PF01930">
    <property type="entry name" value="Cas_Cas4"/>
    <property type="match status" value="1"/>
</dbReference>